<proteinExistence type="predicted"/>
<reference evidence="1" key="2">
    <citation type="submission" date="2025-09" db="UniProtKB">
        <authorList>
            <consortium name="Ensembl"/>
        </authorList>
    </citation>
    <scope>IDENTIFICATION</scope>
</reference>
<reference evidence="1" key="1">
    <citation type="submission" date="2025-08" db="UniProtKB">
        <authorList>
            <consortium name="Ensembl"/>
        </authorList>
    </citation>
    <scope>IDENTIFICATION</scope>
</reference>
<dbReference type="Ensembl" id="ENSNVIT00000029882.1">
    <property type="protein sequence ID" value="ENSNVIP00000025774.1"/>
    <property type="gene ID" value="ENSNVIG00000019937.1"/>
</dbReference>
<dbReference type="AlphaFoldDB" id="A0A8C7BSK7"/>
<keyword evidence="2" id="KW-1185">Reference proteome</keyword>
<name>A0A8C7BSK7_NEOVI</name>
<dbReference type="SUPFAM" id="SSF48726">
    <property type="entry name" value="Immunoglobulin"/>
    <property type="match status" value="1"/>
</dbReference>
<accession>A0A8C7BSK7</accession>
<organism evidence="1 2">
    <name type="scientific">Neovison vison</name>
    <name type="common">American mink</name>
    <name type="synonym">Mustela vison</name>
    <dbReference type="NCBI Taxonomy" id="452646"/>
    <lineage>
        <taxon>Eukaryota</taxon>
        <taxon>Metazoa</taxon>
        <taxon>Chordata</taxon>
        <taxon>Craniata</taxon>
        <taxon>Vertebrata</taxon>
        <taxon>Euteleostomi</taxon>
        <taxon>Mammalia</taxon>
        <taxon>Eutheria</taxon>
        <taxon>Laurasiatheria</taxon>
        <taxon>Carnivora</taxon>
        <taxon>Caniformia</taxon>
        <taxon>Musteloidea</taxon>
        <taxon>Mustelidae</taxon>
        <taxon>Mustelinae</taxon>
        <taxon>Neogale</taxon>
    </lineage>
</organism>
<sequence length="206" mass="22518">MGSPLLILCLHSTGPVKARVTRTPRHLIKAKGQLVSLRCSPISEQALQVLLEFYEGMQRAKRNFSDRFSGQQFSDYDSELHMSSWGSLYSAVPLCTSCLRLCPHLSTPGCPLYSICSYFCLHHTRLSSRHSPQVSPSSPAEGCSSCVDTGFSFVSPLPPLSRWRALHQASTAHGMTGSVSVPQVLKASSTQQSLYTTPFTGKPLTL</sequence>
<dbReference type="GeneTree" id="ENSGT00940000154270"/>
<evidence type="ECO:0000313" key="2">
    <source>
        <dbReference type="Proteomes" id="UP000694425"/>
    </source>
</evidence>
<evidence type="ECO:0000313" key="1">
    <source>
        <dbReference type="Ensembl" id="ENSNVIP00000025774.1"/>
    </source>
</evidence>
<dbReference type="InterPro" id="IPR036179">
    <property type="entry name" value="Ig-like_dom_sf"/>
</dbReference>
<dbReference type="Proteomes" id="UP000694425">
    <property type="component" value="Unplaced"/>
</dbReference>
<protein>
    <submittedName>
        <fullName evidence="1">Uncharacterized protein</fullName>
    </submittedName>
</protein>